<feature type="transmembrane region" description="Helical" evidence="7">
    <location>
        <begin position="694"/>
        <end position="722"/>
    </location>
</feature>
<dbReference type="Proteomes" id="UP000678895">
    <property type="component" value="Unassembled WGS sequence"/>
</dbReference>
<gene>
    <name evidence="9" type="ORF">J41TS4_06710</name>
</gene>
<dbReference type="AlphaFoldDB" id="A0A919Y060"/>
<keyword evidence="10" id="KW-1185">Reference proteome</keyword>
<organism evidence="9 10">
    <name type="scientific">Paenibacillus apis</name>
    <dbReference type="NCBI Taxonomy" id="1792174"/>
    <lineage>
        <taxon>Bacteria</taxon>
        <taxon>Bacillati</taxon>
        <taxon>Bacillota</taxon>
        <taxon>Bacilli</taxon>
        <taxon>Bacillales</taxon>
        <taxon>Paenibacillaceae</taxon>
        <taxon>Paenibacillus</taxon>
    </lineage>
</organism>
<evidence type="ECO:0000259" key="8">
    <source>
        <dbReference type="Pfam" id="PF02687"/>
    </source>
</evidence>
<dbReference type="Pfam" id="PF02687">
    <property type="entry name" value="FtsX"/>
    <property type="match status" value="2"/>
</dbReference>
<dbReference type="RefSeq" id="WP_301624870.1">
    <property type="nucleotide sequence ID" value="NZ_BORS01000002.1"/>
</dbReference>
<keyword evidence="2" id="KW-1003">Cell membrane</keyword>
<evidence type="ECO:0000256" key="1">
    <source>
        <dbReference type="ARBA" id="ARBA00004651"/>
    </source>
</evidence>
<dbReference type="EMBL" id="BORS01000002">
    <property type="protein sequence ID" value="GIO40913.1"/>
    <property type="molecule type" value="Genomic_DNA"/>
</dbReference>
<dbReference type="GO" id="GO:0005886">
    <property type="term" value="C:plasma membrane"/>
    <property type="evidence" value="ECO:0007669"/>
    <property type="project" value="UniProtKB-SubCell"/>
</dbReference>
<protein>
    <recommendedName>
        <fullName evidence="8">ABC3 transporter permease C-terminal domain-containing protein</fullName>
    </recommendedName>
</protein>
<comment type="subcellular location">
    <subcellularLocation>
        <location evidence="1">Cell membrane</location>
        <topology evidence="1">Multi-pass membrane protein</topology>
    </subcellularLocation>
</comment>
<evidence type="ECO:0000256" key="2">
    <source>
        <dbReference type="ARBA" id="ARBA00022475"/>
    </source>
</evidence>
<feature type="transmembrane region" description="Helical" evidence="7">
    <location>
        <begin position="310"/>
        <end position="339"/>
    </location>
</feature>
<feature type="transmembrane region" description="Helical" evidence="7">
    <location>
        <begin position="645"/>
        <end position="673"/>
    </location>
</feature>
<evidence type="ECO:0000256" key="7">
    <source>
        <dbReference type="SAM" id="Phobius"/>
    </source>
</evidence>
<feature type="domain" description="ABC3 transporter permease C-terminal" evidence="8">
    <location>
        <begin position="268"/>
        <end position="385"/>
    </location>
</feature>
<proteinExistence type="inferred from homology"/>
<name>A0A919Y060_9BACL</name>
<dbReference type="InterPro" id="IPR003838">
    <property type="entry name" value="ABC3_permease_C"/>
</dbReference>
<dbReference type="PANTHER" id="PTHR30572:SF4">
    <property type="entry name" value="ABC TRANSPORTER PERMEASE YTRF"/>
    <property type="match status" value="1"/>
</dbReference>
<evidence type="ECO:0000313" key="9">
    <source>
        <dbReference type="EMBL" id="GIO40913.1"/>
    </source>
</evidence>
<reference evidence="9" key="1">
    <citation type="submission" date="2021-03" db="EMBL/GenBank/DDBJ databases">
        <title>Antimicrobial resistance genes in bacteria isolated from Japanese honey, and their potential for conferring macrolide and lincosamide resistance in the American foulbrood pathogen Paenibacillus larvae.</title>
        <authorList>
            <person name="Okamoto M."/>
            <person name="Kumagai M."/>
            <person name="Kanamori H."/>
            <person name="Takamatsu D."/>
        </authorList>
    </citation>
    <scope>NUCLEOTIDE SEQUENCE</scope>
    <source>
        <strain evidence="9">J41TS4</strain>
    </source>
</reference>
<evidence type="ECO:0000256" key="5">
    <source>
        <dbReference type="ARBA" id="ARBA00023136"/>
    </source>
</evidence>
<feature type="transmembrane region" description="Helical" evidence="7">
    <location>
        <begin position="742"/>
        <end position="767"/>
    </location>
</feature>
<feature type="transmembrane region" description="Helical" evidence="7">
    <location>
        <begin position="431"/>
        <end position="452"/>
    </location>
</feature>
<feature type="transmembrane region" description="Helical" evidence="7">
    <location>
        <begin position="359"/>
        <end position="382"/>
    </location>
</feature>
<comment type="caution">
    <text evidence="9">The sequence shown here is derived from an EMBL/GenBank/DDBJ whole genome shotgun (WGS) entry which is preliminary data.</text>
</comment>
<keyword evidence="3 7" id="KW-0812">Transmembrane</keyword>
<comment type="similarity">
    <text evidence="6">Belongs to the ABC-4 integral membrane protein family.</text>
</comment>
<keyword evidence="4 7" id="KW-1133">Transmembrane helix</keyword>
<evidence type="ECO:0000256" key="3">
    <source>
        <dbReference type="ARBA" id="ARBA00022692"/>
    </source>
</evidence>
<feature type="domain" description="ABC3 transporter permease C-terminal" evidence="8">
    <location>
        <begin position="656"/>
        <end position="773"/>
    </location>
</feature>
<dbReference type="GO" id="GO:0022857">
    <property type="term" value="F:transmembrane transporter activity"/>
    <property type="evidence" value="ECO:0007669"/>
    <property type="project" value="TreeGrafter"/>
</dbReference>
<dbReference type="PANTHER" id="PTHR30572">
    <property type="entry name" value="MEMBRANE COMPONENT OF TRANSPORTER-RELATED"/>
    <property type="match status" value="1"/>
</dbReference>
<keyword evidence="5 7" id="KW-0472">Membrane</keyword>
<evidence type="ECO:0000313" key="10">
    <source>
        <dbReference type="Proteomes" id="UP000678895"/>
    </source>
</evidence>
<sequence length="782" mass="84722">MNVLNPASYHYKKSKSTAAFLFILIMIAGLLMNLGMSSLTDMDGFYADKVQELHDPHVSITMNSASCKAAYRDFLSSYPGVREVETERVILLSSATIPFYKHDLGYGIRTMVLDADAARNIAPVKLIEAASIEYEDGIYVPYSLKVRGGYELGDRFPVTYRNKQYSYRVAGFFESTLMGTPKLDMLKLYLPQAGYLQLSKDAGPAAQGTLMSAILTDSEQSGTLLMDYYRAFPQSNETVIPGFWAADTHMAEDGGAFIVYFVSLILVVFAAVIVLVSLLVIKYRVTDRIEAGMVNIGVLKAMGYTRLQIVFMYVMPFIWLAFAASVAGVALSCAVMPLYGNMVSALAGLVWNGSAYAGFTLACVGTATFLVFAVAFFSAAPICRLHPVDALRGGIKSHNFKRNYLPLSRTRGGVHWLLACKTALAAGRQNLLLGCIMAAVTFASVFSVVLYYNTAIDKTALFRMIGSETPDVGIQVESGTDSLQLLAAIRQMTGVDKAIVMESIPTVIQGQNVSAEIIDQFEYLDNKSVYEGRYPLYDNEIAVTGKLAGLLGKTIGDSIKVEAVNGSYVYLITGLNQSFSAEGKGASLTLAGLNHLIPGHNGMSINVYLQGDSKTAFMQEVLAEYGSLIRSLTDVNESKESGTQVYGSALLAVMTVILSISVLVVVLILFLVIKTSVLKRRREVGILKVAGYTSFQLIAQLTLSIVPVTVAGVVAGGALGALYTNGILELLLADAGISRVRFIVPMPYIAMLCTVIAAFSYLVSLFVARSIKWITPYVLISE</sequence>
<evidence type="ECO:0000256" key="6">
    <source>
        <dbReference type="ARBA" id="ARBA00038076"/>
    </source>
</evidence>
<evidence type="ECO:0000256" key="4">
    <source>
        <dbReference type="ARBA" id="ARBA00022989"/>
    </source>
</evidence>
<accession>A0A919Y060</accession>
<dbReference type="InterPro" id="IPR050250">
    <property type="entry name" value="Macrolide_Exporter_MacB"/>
</dbReference>
<feature type="transmembrane region" description="Helical" evidence="7">
    <location>
        <begin position="257"/>
        <end position="281"/>
    </location>
</feature>
<feature type="transmembrane region" description="Helical" evidence="7">
    <location>
        <begin position="18"/>
        <end position="36"/>
    </location>
</feature>